<evidence type="ECO:0000256" key="8">
    <source>
        <dbReference type="SAM" id="Phobius"/>
    </source>
</evidence>
<evidence type="ECO:0000256" key="6">
    <source>
        <dbReference type="ARBA" id="ARBA00022989"/>
    </source>
</evidence>
<dbReference type="EMBL" id="CYTV01000005">
    <property type="protein sequence ID" value="CUI80543.1"/>
    <property type="molecule type" value="Genomic_DNA"/>
</dbReference>
<keyword evidence="5 8" id="KW-0812">Transmembrane</keyword>
<feature type="transmembrane region" description="Helical" evidence="8">
    <location>
        <begin position="260"/>
        <end position="278"/>
    </location>
</feature>
<evidence type="ECO:0000256" key="5">
    <source>
        <dbReference type="ARBA" id="ARBA00022692"/>
    </source>
</evidence>
<dbReference type="Proteomes" id="UP000053096">
    <property type="component" value="Unassembled WGS sequence"/>
</dbReference>
<sequence>MAQGSHPDLPQAGRRLDLTRYLNQERIVFLLTLLLFGVFVLALPNFLSTANMLSLLRSVAVLGILGVGMLIVVLGRGIDLSMVAIMAISVAWALQLQATGSPLGLALALGLGFAVLMSLISGILIAYAEIPPLFATLAMGTVVYGYGRSQLITATDVVYMPQNIGWIKSLGQGYVLGIPAPVIVALIVSIAVWAFLRYTKPGRFIYAIGDNAAAARLSAIPVRPVLVMQYVISGAIAFLAGIITATSVAAMNTRVVNSNMIYDVILVVVLGGVGLSGGRGNVRNVLVGTLLIGVLMNGMTIMDIQYTVQNVIKSLILLLAIVVDSLLNPRDEQTGQQGDI</sequence>
<name>A0A0M7FFP8_9BORD</name>
<protein>
    <submittedName>
        <fullName evidence="9">Ribose transport system permease protein rbsC</fullName>
    </submittedName>
</protein>
<keyword evidence="3" id="KW-1003">Cell membrane</keyword>
<keyword evidence="2" id="KW-0813">Transport</keyword>
<dbReference type="RefSeq" id="WP_231584751.1">
    <property type="nucleotide sequence ID" value="NZ_CAJGUP010000229.1"/>
</dbReference>
<evidence type="ECO:0000256" key="3">
    <source>
        <dbReference type="ARBA" id="ARBA00022475"/>
    </source>
</evidence>
<proteinExistence type="predicted"/>
<dbReference type="CDD" id="cd06579">
    <property type="entry name" value="TM_PBP1_transp_AraH_like"/>
    <property type="match status" value="1"/>
</dbReference>
<feature type="transmembrane region" description="Helical" evidence="8">
    <location>
        <begin position="80"/>
        <end position="98"/>
    </location>
</feature>
<comment type="subcellular location">
    <subcellularLocation>
        <location evidence="1">Cell membrane</location>
        <topology evidence="1">Multi-pass membrane protein</topology>
    </subcellularLocation>
</comment>
<evidence type="ECO:0000256" key="2">
    <source>
        <dbReference type="ARBA" id="ARBA00022448"/>
    </source>
</evidence>
<feature type="transmembrane region" description="Helical" evidence="8">
    <location>
        <begin position="27"/>
        <end position="47"/>
    </location>
</feature>
<dbReference type="GO" id="GO:0005886">
    <property type="term" value="C:plasma membrane"/>
    <property type="evidence" value="ECO:0007669"/>
    <property type="project" value="UniProtKB-SubCell"/>
</dbReference>
<dbReference type="PANTHER" id="PTHR32196:SF21">
    <property type="entry name" value="ABC TRANSPORTER PERMEASE PROTEIN YPHD-RELATED"/>
    <property type="match status" value="1"/>
</dbReference>
<evidence type="ECO:0000256" key="1">
    <source>
        <dbReference type="ARBA" id="ARBA00004651"/>
    </source>
</evidence>
<evidence type="ECO:0000256" key="7">
    <source>
        <dbReference type="ARBA" id="ARBA00023136"/>
    </source>
</evidence>
<evidence type="ECO:0000313" key="10">
    <source>
        <dbReference type="Proteomes" id="UP000053096"/>
    </source>
</evidence>
<feature type="transmembrane region" description="Helical" evidence="8">
    <location>
        <begin position="285"/>
        <end position="302"/>
    </location>
</feature>
<keyword evidence="4" id="KW-0997">Cell inner membrane</keyword>
<feature type="transmembrane region" description="Helical" evidence="8">
    <location>
        <begin position="174"/>
        <end position="196"/>
    </location>
</feature>
<accession>A0A0M7FFP8</accession>
<evidence type="ECO:0000313" key="9">
    <source>
        <dbReference type="EMBL" id="CUI80543.1"/>
    </source>
</evidence>
<keyword evidence="6 8" id="KW-1133">Transmembrane helix</keyword>
<keyword evidence="7 8" id="KW-0472">Membrane</keyword>
<feature type="transmembrane region" description="Helical" evidence="8">
    <location>
        <begin position="225"/>
        <end position="248"/>
    </location>
</feature>
<evidence type="ECO:0000256" key="4">
    <source>
        <dbReference type="ARBA" id="ARBA00022519"/>
    </source>
</evidence>
<organism evidence="9 10">
    <name type="scientific">Bordetella pseudohinzii</name>
    <dbReference type="NCBI Taxonomy" id="1331258"/>
    <lineage>
        <taxon>Bacteria</taxon>
        <taxon>Pseudomonadati</taxon>
        <taxon>Pseudomonadota</taxon>
        <taxon>Betaproteobacteria</taxon>
        <taxon>Burkholderiales</taxon>
        <taxon>Alcaligenaceae</taxon>
        <taxon>Bordetella</taxon>
    </lineage>
</organism>
<dbReference type="InterPro" id="IPR001851">
    <property type="entry name" value="ABC_transp_permease"/>
</dbReference>
<gene>
    <name evidence="9" type="primary">rbsC_2</name>
    <name evidence="9" type="ORF">ERS370011_02326</name>
</gene>
<reference evidence="9 10" key="1">
    <citation type="submission" date="2015-09" db="EMBL/GenBank/DDBJ databases">
        <authorList>
            <person name="Jackson K.R."/>
            <person name="Lunt B.L."/>
            <person name="Fisher J.N.B."/>
            <person name="Gardner A.V."/>
            <person name="Bailey M.E."/>
            <person name="Deus L.M."/>
            <person name="Earl A.S."/>
            <person name="Gibby P.D."/>
            <person name="Hartmann K.A."/>
            <person name="Liu J.E."/>
            <person name="Manci A.M."/>
            <person name="Nielsen D.A."/>
            <person name="Solomon M.B."/>
            <person name="Breakwell D.P."/>
            <person name="Burnett S.H."/>
            <person name="Grose J.H."/>
        </authorList>
    </citation>
    <scope>NUCLEOTIDE SEQUENCE [LARGE SCALE GENOMIC DNA]</scope>
    <source>
        <strain evidence="9 10">2789STDY5608636</strain>
    </source>
</reference>
<dbReference type="Pfam" id="PF02653">
    <property type="entry name" value="BPD_transp_2"/>
    <property type="match status" value="1"/>
</dbReference>
<dbReference type="AlphaFoldDB" id="A0A0M7FFP8"/>
<dbReference type="PANTHER" id="PTHR32196">
    <property type="entry name" value="ABC TRANSPORTER PERMEASE PROTEIN YPHD-RELATED-RELATED"/>
    <property type="match status" value="1"/>
</dbReference>
<dbReference type="GO" id="GO:0022857">
    <property type="term" value="F:transmembrane transporter activity"/>
    <property type="evidence" value="ECO:0007669"/>
    <property type="project" value="InterPro"/>
</dbReference>
<feature type="transmembrane region" description="Helical" evidence="8">
    <location>
        <begin position="54"/>
        <end position="74"/>
    </location>
</feature>
<feature type="transmembrane region" description="Helical" evidence="8">
    <location>
        <begin position="105"/>
        <end position="128"/>
    </location>
</feature>